<keyword evidence="2" id="KW-1185">Reference proteome</keyword>
<sequence>MATVAQEATGVSFTSNMGKKAVLVWCPPQPMPAAATDRVILKCGPNALSEQKEAWSFEPGQLLYRALIESLLVLVDNGWVVSWLPQIPLTMAKLSSQKKEGNEIDPLSYGVVCYSNDISSNPLAHPEAYKVCGLLEHPIICSRAHYQSTLANRTPIGTSFQLVSTTAAYVPTPIHLWPPFGS</sequence>
<organism evidence="1 2">
    <name type="scientific">Gymnopilus junonius</name>
    <name type="common">Spectacular rustgill mushroom</name>
    <name type="synonym">Gymnopilus spectabilis subsp. junonius</name>
    <dbReference type="NCBI Taxonomy" id="109634"/>
    <lineage>
        <taxon>Eukaryota</taxon>
        <taxon>Fungi</taxon>
        <taxon>Dikarya</taxon>
        <taxon>Basidiomycota</taxon>
        <taxon>Agaricomycotina</taxon>
        <taxon>Agaricomycetes</taxon>
        <taxon>Agaricomycetidae</taxon>
        <taxon>Agaricales</taxon>
        <taxon>Agaricineae</taxon>
        <taxon>Hymenogastraceae</taxon>
        <taxon>Gymnopilus</taxon>
    </lineage>
</organism>
<comment type="caution">
    <text evidence="1">The sequence shown here is derived from an EMBL/GenBank/DDBJ whole genome shotgun (WGS) entry which is preliminary data.</text>
</comment>
<reference evidence="1" key="1">
    <citation type="submission" date="2020-11" db="EMBL/GenBank/DDBJ databases">
        <authorList>
            <consortium name="DOE Joint Genome Institute"/>
            <person name="Ahrendt S."/>
            <person name="Riley R."/>
            <person name="Andreopoulos W."/>
            <person name="LaButti K."/>
            <person name="Pangilinan J."/>
            <person name="Ruiz-duenas F.J."/>
            <person name="Barrasa J.M."/>
            <person name="Sanchez-Garcia M."/>
            <person name="Camarero S."/>
            <person name="Miyauchi S."/>
            <person name="Serrano A."/>
            <person name="Linde D."/>
            <person name="Babiker R."/>
            <person name="Drula E."/>
            <person name="Ayuso-Fernandez I."/>
            <person name="Pacheco R."/>
            <person name="Padilla G."/>
            <person name="Ferreira P."/>
            <person name="Barriuso J."/>
            <person name="Kellner H."/>
            <person name="Castanera R."/>
            <person name="Alfaro M."/>
            <person name="Ramirez L."/>
            <person name="Pisabarro A.G."/>
            <person name="Kuo A."/>
            <person name="Tritt A."/>
            <person name="Lipzen A."/>
            <person name="He G."/>
            <person name="Yan M."/>
            <person name="Ng V."/>
            <person name="Cullen D."/>
            <person name="Martin F."/>
            <person name="Rosso M.-N."/>
            <person name="Henrissat B."/>
            <person name="Hibbett D."/>
            <person name="Martinez A.T."/>
            <person name="Grigoriev I.V."/>
        </authorList>
    </citation>
    <scope>NUCLEOTIDE SEQUENCE</scope>
    <source>
        <strain evidence="1">AH 44721</strain>
    </source>
</reference>
<gene>
    <name evidence="1" type="ORF">CPB84DRAFT_1752430</name>
</gene>
<accession>A0A9P5N9D3</accession>
<name>A0A9P5N9D3_GYMJU</name>
<dbReference type="Proteomes" id="UP000724874">
    <property type="component" value="Unassembled WGS sequence"/>
</dbReference>
<dbReference type="EMBL" id="JADNYJ010000183">
    <property type="protein sequence ID" value="KAF8876361.1"/>
    <property type="molecule type" value="Genomic_DNA"/>
</dbReference>
<evidence type="ECO:0000313" key="1">
    <source>
        <dbReference type="EMBL" id="KAF8876361.1"/>
    </source>
</evidence>
<evidence type="ECO:0000313" key="2">
    <source>
        <dbReference type="Proteomes" id="UP000724874"/>
    </source>
</evidence>
<dbReference type="AlphaFoldDB" id="A0A9P5N9D3"/>
<protein>
    <submittedName>
        <fullName evidence="1">Uncharacterized protein</fullName>
    </submittedName>
</protein>
<proteinExistence type="predicted"/>